<dbReference type="RefSeq" id="WP_025863770.1">
    <property type="nucleotide sequence ID" value="NZ_BLAX01000001.1"/>
</dbReference>
<gene>
    <name evidence="2" type="ORF">PbJCM13498_04790</name>
</gene>
<dbReference type="AlphaFoldDB" id="A0A5M4AVJ9"/>
<dbReference type="EMBL" id="BLAX01000001">
    <property type="protein sequence ID" value="GET31616.1"/>
    <property type="molecule type" value="Genomic_DNA"/>
</dbReference>
<evidence type="ECO:0000259" key="1">
    <source>
        <dbReference type="Pfam" id="PF16291"/>
    </source>
</evidence>
<dbReference type="Proteomes" id="UP000391834">
    <property type="component" value="Unassembled WGS sequence"/>
</dbReference>
<evidence type="ECO:0000313" key="2">
    <source>
        <dbReference type="EMBL" id="GET31616.1"/>
    </source>
</evidence>
<dbReference type="Gene3D" id="3.30.70.100">
    <property type="match status" value="1"/>
</dbReference>
<protein>
    <submittedName>
        <fullName evidence="2">DUF4937 domain-containing protein</fullName>
    </submittedName>
</protein>
<dbReference type="InterPro" id="IPR032555">
    <property type="entry name" value="DUF4937"/>
</dbReference>
<sequence>MYIKWIVCQVKEGMREAFSRAQEQWISTAEAEGFLAQVGGWNIEDKNEACIIAFWESREHLEQFMANLHDRIFEENRQSATYHTISVSYFDSLLEMDGQADSLKEAIRNSSLLRIADCDVWPESVKHFEAVQRSVWLPGMKQSEGMLGGMFSKASNQPHRYLVSTFRDSAEHHDRYANEKVPVLREKAAVGQDLNHITGRQIALEESWRVIP</sequence>
<organism evidence="2 3">
    <name type="scientific">Prolixibacter bellariivorans</name>
    <dbReference type="NCBI Taxonomy" id="314319"/>
    <lineage>
        <taxon>Bacteria</taxon>
        <taxon>Pseudomonadati</taxon>
        <taxon>Bacteroidota</taxon>
        <taxon>Bacteroidia</taxon>
        <taxon>Marinilabiliales</taxon>
        <taxon>Prolixibacteraceae</taxon>
        <taxon>Prolixibacter</taxon>
    </lineage>
</organism>
<comment type="caution">
    <text evidence="2">The sequence shown here is derived from an EMBL/GenBank/DDBJ whole genome shotgun (WGS) entry which is preliminary data.</text>
</comment>
<evidence type="ECO:0000313" key="3">
    <source>
        <dbReference type="Proteomes" id="UP000391834"/>
    </source>
</evidence>
<proteinExistence type="predicted"/>
<feature type="domain" description="DUF4937" evidence="1">
    <location>
        <begin position="3"/>
        <end position="90"/>
    </location>
</feature>
<name>A0A5M4AVJ9_9BACT</name>
<dbReference type="OrthoDB" id="2627153at2"/>
<accession>A0A5M4AVJ9</accession>
<dbReference type="SUPFAM" id="SSF54909">
    <property type="entry name" value="Dimeric alpha+beta barrel"/>
    <property type="match status" value="1"/>
</dbReference>
<keyword evidence="3" id="KW-1185">Reference proteome</keyword>
<dbReference type="InterPro" id="IPR011008">
    <property type="entry name" value="Dimeric_a/b-barrel"/>
</dbReference>
<reference evidence="2 3" key="1">
    <citation type="submission" date="2019-10" db="EMBL/GenBank/DDBJ databases">
        <title>Prolixibacter strains distinguished by the presence of nitrate reductase genes were adept at nitrate-dependent anaerobic corrosion of metallic iron and carbon steel.</title>
        <authorList>
            <person name="Iino T."/>
            <person name="Shono N."/>
            <person name="Ito K."/>
            <person name="Nakamura R."/>
            <person name="Sueoka K."/>
            <person name="Harayama S."/>
            <person name="Ohkuma M."/>
        </authorList>
    </citation>
    <scope>NUCLEOTIDE SEQUENCE [LARGE SCALE GENOMIC DNA]</scope>
    <source>
        <strain evidence="2 3">JCM 13498</strain>
    </source>
</reference>
<dbReference type="Pfam" id="PF16291">
    <property type="entry name" value="DUF4937"/>
    <property type="match status" value="1"/>
</dbReference>